<dbReference type="EMBL" id="NEVH01011195">
    <property type="protein sequence ID" value="PNF31845.1"/>
    <property type="molecule type" value="Genomic_DNA"/>
</dbReference>
<dbReference type="Proteomes" id="UP000235965">
    <property type="component" value="Unassembled WGS sequence"/>
</dbReference>
<accession>A0A2J7QTE4</accession>
<dbReference type="InParanoid" id="A0A2J7QTE4"/>
<keyword evidence="2" id="KW-1185">Reference proteome</keyword>
<name>A0A2J7QTE4_9NEOP</name>
<gene>
    <name evidence="1" type="ORF">B7P43_G08909</name>
</gene>
<organism evidence="1 2">
    <name type="scientific">Cryptotermes secundus</name>
    <dbReference type="NCBI Taxonomy" id="105785"/>
    <lineage>
        <taxon>Eukaryota</taxon>
        <taxon>Metazoa</taxon>
        <taxon>Ecdysozoa</taxon>
        <taxon>Arthropoda</taxon>
        <taxon>Hexapoda</taxon>
        <taxon>Insecta</taxon>
        <taxon>Pterygota</taxon>
        <taxon>Neoptera</taxon>
        <taxon>Polyneoptera</taxon>
        <taxon>Dictyoptera</taxon>
        <taxon>Blattodea</taxon>
        <taxon>Blattoidea</taxon>
        <taxon>Termitoidae</taxon>
        <taxon>Kalotermitidae</taxon>
        <taxon>Cryptotermitinae</taxon>
        <taxon>Cryptotermes</taxon>
    </lineage>
</organism>
<reference evidence="1 2" key="1">
    <citation type="submission" date="2017-12" db="EMBL/GenBank/DDBJ databases">
        <title>Hemimetabolous genomes reveal molecular basis of termite eusociality.</title>
        <authorList>
            <person name="Harrison M.C."/>
            <person name="Jongepier E."/>
            <person name="Robertson H.M."/>
            <person name="Arning N."/>
            <person name="Bitard-Feildel T."/>
            <person name="Chao H."/>
            <person name="Childers C.P."/>
            <person name="Dinh H."/>
            <person name="Doddapaneni H."/>
            <person name="Dugan S."/>
            <person name="Gowin J."/>
            <person name="Greiner C."/>
            <person name="Han Y."/>
            <person name="Hu H."/>
            <person name="Hughes D.S.T."/>
            <person name="Huylmans A.-K."/>
            <person name="Kemena C."/>
            <person name="Kremer L.P.M."/>
            <person name="Lee S.L."/>
            <person name="Lopez-Ezquerra A."/>
            <person name="Mallet L."/>
            <person name="Monroy-Kuhn J.M."/>
            <person name="Moser A."/>
            <person name="Murali S.C."/>
            <person name="Muzny D.M."/>
            <person name="Otani S."/>
            <person name="Piulachs M.-D."/>
            <person name="Poelchau M."/>
            <person name="Qu J."/>
            <person name="Schaub F."/>
            <person name="Wada-Katsumata A."/>
            <person name="Worley K.C."/>
            <person name="Xie Q."/>
            <person name="Ylla G."/>
            <person name="Poulsen M."/>
            <person name="Gibbs R.A."/>
            <person name="Schal C."/>
            <person name="Richards S."/>
            <person name="Belles X."/>
            <person name="Korb J."/>
            <person name="Bornberg-Bauer E."/>
        </authorList>
    </citation>
    <scope>NUCLEOTIDE SEQUENCE [LARGE SCALE GENOMIC DNA]</scope>
    <source>
        <tissue evidence="1">Whole body</tissue>
    </source>
</reference>
<sequence length="53" mass="5864">MTLCNLVEWCKCLEGTCCAYRRAKRIGREGIRDSGCEGESGNCWPINGAECYG</sequence>
<evidence type="ECO:0000313" key="1">
    <source>
        <dbReference type="EMBL" id="PNF31845.1"/>
    </source>
</evidence>
<comment type="caution">
    <text evidence="1">The sequence shown here is derived from an EMBL/GenBank/DDBJ whole genome shotgun (WGS) entry which is preliminary data.</text>
</comment>
<evidence type="ECO:0000313" key="2">
    <source>
        <dbReference type="Proteomes" id="UP000235965"/>
    </source>
</evidence>
<protein>
    <submittedName>
        <fullName evidence="1">Uncharacterized protein</fullName>
    </submittedName>
</protein>
<proteinExistence type="predicted"/>
<dbReference type="AlphaFoldDB" id="A0A2J7QTE4"/>